<dbReference type="PANTHER" id="PTHR46889:SF4">
    <property type="entry name" value="TRANSPOSASE INSO FOR INSERTION SEQUENCE ELEMENT IS911B-RELATED"/>
    <property type="match status" value="1"/>
</dbReference>
<dbReference type="Proteomes" id="UP000190395">
    <property type="component" value="Unassembled WGS sequence"/>
</dbReference>
<dbReference type="InterPro" id="IPR050900">
    <property type="entry name" value="Transposase_IS3/IS150/IS904"/>
</dbReference>
<dbReference type="Pfam" id="PF13683">
    <property type="entry name" value="rve_3"/>
    <property type="match status" value="1"/>
</dbReference>
<keyword evidence="3" id="KW-1185">Reference proteome</keyword>
<gene>
    <name evidence="2" type="ORF">SAMN02745152_00378</name>
</gene>
<dbReference type="SUPFAM" id="SSF53098">
    <property type="entry name" value="Ribonuclease H-like"/>
    <property type="match status" value="1"/>
</dbReference>
<evidence type="ECO:0000313" key="3">
    <source>
        <dbReference type="Proteomes" id="UP000190395"/>
    </source>
</evidence>
<proteinExistence type="predicted"/>
<accession>A0A1T4KY25</accession>
<dbReference type="InterPro" id="IPR001584">
    <property type="entry name" value="Integrase_cat-core"/>
</dbReference>
<dbReference type="AlphaFoldDB" id="A0A1T4KY25"/>
<dbReference type="GO" id="GO:0015074">
    <property type="term" value="P:DNA integration"/>
    <property type="evidence" value="ECO:0007669"/>
    <property type="project" value="InterPro"/>
</dbReference>
<dbReference type="InterPro" id="IPR036397">
    <property type="entry name" value="RNaseH_sf"/>
</dbReference>
<protein>
    <submittedName>
        <fullName evidence="2">Integrase core domain-containing protein</fullName>
    </submittedName>
</protein>
<dbReference type="InterPro" id="IPR012337">
    <property type="entry name" value="RNaseH-like_sf"/>
</dbReference>
<name>A0A1T4KY25_9SPIR</name>
<dbReference type="STRING" id="225004.SAMN02745152_00378"/>
<dbReference type="PANTHER" id="PTHR46889">
    <property type="entry name" value="TRANSPOSASE INSF FOR INSERTION SEQUENCE IS3B-RELATED"/>
    <property type="match status" value="1"/>
</dbReference>
<evidence type="ECO:0000259" key="1">
    <source>
        <dbReference type="Pfam" id="PF13683"/>
    </source>
</evidence>
<organism evidence="2 3">
    <name type="scientific">Treponema berlinense</name>
    <dbReference type="NCBI Taxonomy" id="225004"/>
    <lineage>
        <taxon>Bacteria</taxon>
        <taxon>Pseudomonadati</taxon>
        <taxon>Spirochaetota</taxon>
        <taxon>Spirochaetia</taxon>
        <taxon>Spirochaetales</taxon>
        <taxon>Treponemataceae</taxon>
        <taxon>Treponema</taxon>
    </lineage>
</organism>
<dbReference type="GO" id="GO:0003676">
    <property type="term" value="F:nucleic acid binding"/>
    <property type="evidence" value="ECO:0007669"/>
    <property type="project" value="InterPro"/>
</dbReference>
<reference evidence="2 3" key="1">
    <citation type="submission" date="2017-02" db="EMBL/GenBank/DDBJ databases">
        <authorList>
            <person name="Peterson S.W."/>
        </authorList>
    </citation>
    <scope>NUCLEOTIDE SEQUENCE [LARGE SCALE GENOMIC DNA]</scope>
    <source>
        <strain evidence="2 3">ATCC BAA-909</strain>
    </source>
</reference>
<feature type="domain" description="Integrase catalytic" evidence="1">
    <location>
        <begin position="5"/>
        <end position="61"/>
    </location>
</feature>
<dbReference type="EMBL" id="FUXC01000001">
    <property type="protein sequence ID" value="SJZ47365.1"/>
    <property type="molecule type" value="Genomic_DNA"/>
</dbReference>
<dbReference type="Gene3D" id="3.30.420.10">
    <property type="entry name" value="Ribonuclease H-like superfamily/Ribonuclease H"/>
    <property type="match status" value="1"/>
</dbReference>
<evidence type="ECO:0000313" key="2">
    <source>
        <dbReference type="EMBL" id="SJZ47365.1"/>
    </source>
</evidence>
<sequence>MDGIGRCKDNIFVERTWRTLKYEWIFLRDYRSNEELRNLLDSFVKFFNKERIHQGLDYKTPDEVYKEGSFPSAIIKKMVA</sequence>